<dbReference type="AlphaFoldDB" id="A0AAV2KHU3"/>
<evidence type="ECO:0000313" key="2">
    <source>
        <dbReference type="EMBL" id="CAL1587707.1"/>
    </source>
</evidence>
<feature type="compositionally biased region" description="Low complexity" evidence="1">
    <location>
        <begin position="1"/>
        <end position="10"/>
    </location>
</feature>
<accession>A0AAV2KHU3</accession>
<feature type="compositionally biased region" description="Pro residues" evidence="1">
    <location>
        <begin position="60"/>
        <end position="70"/>
    </location>
</feature>
<name>A0AAV2KHU3_KNICA</name>
<feature type="region of interest" description="Disordered" evidence="1">
    <location>
        <begin position="1"/>
        <end position="115"/>
    </location>
</feature>
<keyword evidence="3" id="KW-1185">Reference proteome</keyword>
<organism evidence="2 3">
    <name type="scientific">Knipowitschia caucasica</name>
    <name type="common">Caucasian dwarf goby</name>
    <name type="synonym">Pomatoschistus caucasicus</name>
    <dbReference type="NCBI Taxonomy" id="637954"/>
    <lineage>
        <taxon>Eukaryota</taxon>
        <taxon>Metazoa</taxon>
        <taxon>Chordata</taxon>
        <taxon>Craniata</taxon>
        <taxon>Vertebrata</taxon>
        <taxon>Euteleostomi</taxon>
        <taxon>Actinopterygii</taxon>
        <taxon>Neopterygii</taxon>
        <taxon>Teleostei</taxon>
        <taxon>Neoteleostei</taxon>
        <taxon>Acanthomorphata</taxon>
        <taxon>Gobiaria</taxon>
        <taxon>Gobiiformes</taxon>
        <taxon>Gobioidei</taxon>
        <taxon>Gobiidae</taxon>
        <taxon>Gobiinae</taxon>
        <taxon>Knipowitschia</taxon>
    </lineage>
</organism>
<evidence type="ECO:0000313" key="3">
    <source>
        <dbReference type="Proteomes" id="UP001497482"/>
    </source>
</evidence>
<feature type="compositionally biased region" description="Basic residues" evidence="1">
    <location>
        <begin position="48"/>
        <end position="59"/>
    </location>
</feature>
<proteinExistence type="predicted"/>
<sequence>MALSQSSSHSLSRRGYGLVGGSLRVHSSCSPHPFPLAPEQESLLSHPHLPHHSRHRNHHPPPPAPPPPPLLSRQYGTRRDRRALSPTANLAHGFQDSGRRSGGGGGGSVVGSGGFGTDHRDCNGKTAHTTLITEVYPQVNARKDRADLDEETDYSICFRVQKMMEVYRPDWCESRENWSVYLFSPHNK</sequence>
<dbReference type="Proteomes" id="UP001497482">
    <property type="component" value="Chromosome 18"/>
</dbReference>
<protein>
    <submittedName>
        <fullName evidence="2">Uncharacterized protein</fullName>
    </submittedName>
</protein>
<dbReference type="EMBL" id="OZ035840">
    <property type="protein sequence ID" value="CAL1587707.1"/>
    <property type="molecule type" value="Genomic_DNA"/>
</dbReference>
<feature type="compositionally biased region" description="Gly residues" evidence="1">
    <location>
        <begin position="100"/>
        <end position="115"/>
    </location>
</feature>
<evidence type="ECO:0000256" key="1">
    <source>
        <dbReference type="SAM" id="MobiDB-lite"/>
    </source>
</evidence>
<gene>
    <name evidence="2" type="ORF">KC01_LOCUS17641</name>
</gene>
<reference evidence="2 3" key="1">
    <citation type="submission" date="2024-04" db="EMBL/GenBank/DDBJ databases">
        <authorList>
            <person name="Waldvogel A.-M."/>
            <person name="Schoenle A."/>
        </authorList>
    </citation>
    <scope>NUCLEOTIDE SEQUENCE [LARGE SCALE GENOMIC DNA]</scope>
</reference>